<dbReference type="AlphaFoldDB" id="A0A542XDK0"/>
<dbReference type="InterPro" id="IPR005119">
    <property type="entry name" value="LysR_subst-bd"/>
</dbReference>
<evidence type="ECO:0000313" key="7">
    <source>
        <dbReference type="Proteomes" id="UP000318336"/>
    </source>
</evidence>
<reference evidence="6 7" key="1">
    <citation type="submission" date="2019-06" db="EMBL/GenBank/DDBJ databases">
        <title>Sequencing the genomes of 1000 actinobacteria strains.</title>
        <authorList>
            <person name="Klenk H.-P."/>
        </authorList>
    </citation>
    <scope>NUCLEOTIDE SEQUENCE [LARGE SCALE GENOMIC DNA]</scope>
    <source>
        <strain evidence="6 7">DSM 24617</strain>
    </source>
</reference>
<evidence type="ECO:0000256" key="3">
    <source>
        <dbReference type="ARBA" id="ARBA00023125"/>
    </source>
</evidence>
<keyword evidence="4" id="KW-0804">Transcription</keyword>
<dbReference type="SUPFAM" id="SSF53850">
    <property type="entry name" value="Periplasmic binding protein-like II"/>
    <property type="match status" value="1"/>
</dbReference>
<dbReference type="Gene3D" id="1.10.10.10">
    <property type="entry name" value="Winged helix-like DNA-binding domain superfamily/Winged helix DNA-binding domain"/>
    <property type="match status" value="1"/>
</dbReference>
<dbReference type="RefSeq" id="WP_142005874.1">
    <property type="nucleotide sequence ID" value="NZ_CAJTBP010000001.1"/>
</dbReference>
<sequence>MEHRHLVLLRELRDRGSVAAVAEAGFRTASAVSQQLRSAERDLGVALVRPHGRGVRLTDEALLLADAASDVETALERAQARLDEFRGAVAGRVRLAALPSAAEYLVPLVLAALADEPIDIELDDVDVSEEDFAQLATDYDVVVGHTMRARPPRRQGLSVQPVVREPLDVVVGAGHRWSRRRTLRPAEVIREPWIAPPRGYPFRTLVDTIERVTGERADVRHEVRDNRVVEALVVAGEGIALLPRFTTRPRADVRLLQLRDIDSARLVVAMSRRDRAERAVVRRVVAELQRAGAQVARDRSA</sequence>
<name>A0A542XDK0_9MICO</name>
<dbReference type="Pfam" id="PF03466">
    <property type="entry name" value="LysR_substrate"/>
    <property type="match status" value="1"/>
</dbReference>
<proteinExistence type="inferred from homology"/>
<gene>
    <name evidence="6" type="ORF">FB554_2066</name>
</gene>
<dbReference type="InterPro" id="IPR036388">
    <property type="entry name" value="WH-like_DNA-bd_sf"/>
</dbReference>
<comment type="caution">
    <text evidence="6">The sequence shown here is derived from an EMBL/GenBank/DDBJ whole genome shotgun (WGS) entry which is preliminary data.</text>
</comment>
<evidence type="ECO:0000259" key="5">
    <source>
        <dbReference type="PROSITE" id="PS50931"/>
    </source>
</evidence>
<dbReference type="OrthoDB" id="4131546at2"/>
<protein>
    <submittedName>
        <fullName evidence="6">DNA-binding transcriptional LysR family regulator</fullName>
    </submittedName>
</protein>
<dbReference type="SUPFAM" id="SSF46785">
    <property type="entry name" value="Winged helix' DNA-binding domain"/>
    <property type="match status" value="1"/>
</dbReference>
<dbReference type="PROSITE" id="PS50931">
    <property type="entry name" value="HTH_LYSR"/>
    <property type="match status" value="1"/>
</dbReference>
<keyword evidence="3 6" id="KW-0238">DNA-binding</keyword>
<dbReference type="InterPro" id="IPR000847">
    <property type="entry name" value="LysR_HTH_N"/>
</dbReference>
<evidence type="ECO:0000256" key="4">
    <source>
        <dbReference type="ARBA" id="ARBA00023163"/>
    </source>
</evidence>
<evidence type="ECO:0000256" key="1">
    <source>
        <dbReference type="ARBA" id="ARBA00009437"/>
    </source>
</evidence>
<dbReference type="Proteomes" id="UP000318336">
    <property type="component" value="Unassembled WGS sequence"/>
</dbReference>
<keyword evidence="2" id="KW-0805">Transcription regulation</keyword>
<dbReference type="GO" id="GO:0032993">
    <property type="term" value="C:protein-DNA complex"/>
    <property type="evidence" value="ECO:0007669"/>
    <property type="project" value="TreeGrafter"/>
</dbReference>
<dbReference type="GO" id="GO:0003700">
    <property type="term" value="F:DNA-binding transcription factor activity"/>
    <property type="evidence" value="ECO:0007669"/>
    <property type="project" value="InterPro"/>
</dbReference>
<dbReference type="PANTHER" id="PTHR30346:SF29">
    <property type="entry name" value="LYSR SUBSTRATE-BINDING"/>
    <property type="match status" value="1"/>
</dbReference>
<accession>A0A542XDK0</accession>
<organism evidence="6 7">
    <name type="scientific">Barrientosiimonas humi</name>
    <dbReference type="NCBI Taxonomy" id="999931"/>
    <lineage>
        <taxon>Bacteria</taxon>
        <taxon>Bacillati</taxon>
        <taxon>Actinomycetota</taxon>
        <taxon>Actinomycetes</taxon>
        <taxon>Micrococcales</taxon>
        <taxon>Dermacoccaceae</taxon>
        <taxon>Barrientosiimonas</taxon>
    </lineage>
</organism>
<evidence type="ECO:0000256" key="2">
    <source>
        <dbReference type="ARBA" id="ARBA00023015"/>
    </source>
</evidence>
<dbReference type="InterPro" id="IPR036390">
    <property type="entry name" value="WH_DNA-bd_sf"/>
</dbReference>
<dbReference type="EMBL" id="VFOK01000001">
    <property type="protein sequence ID" value="TQL33910.1"/>
    <property type="molecule type" value="Genomic_DNA"/>
</dbReference>
<dbReference type="GO" id="GO:0003677">
    <property type="term" value="F:DNA binding"/>
    <property type="evidence" value="ECO:0007669"/>
    <property type="project" value="UniProtKB-KW"/>
</dbReference>
<keyword evidence="7" id="KW-1185">Reference proteome</keyword>
<feature type="domain" description="HTH lysR-type" evidence="5">
    <location>
        <begin position="1"/>
        <end position="58"/>
    </location>
</feature>
<dbReference type="Pfam" id="PF00126">
    <property type="entry name" value="HTH_1"/>
    <property type="match status" value="1"/>
</dbReference>
<dbReference type="Gene3D" id="3.40.190.10">
    <property type="entry name" value="Periplasmic binding protein-like II"/>
    <property type="match status" value="2"/>
</dbReference>
<evidence type="ECO:0000313" key="6">
    <source>
        <dbReference type="EMBL" id="TQL33910.1"/>
    </source>
</evidence>
<dbReference type="CDD" id="cd05466">
    <property type="entry name" value="PBP2_LTTR_substrate"/>
    <property type="match status" value="1"/>
</dbReference>
<dbReference type="PANTHER" id="PTHR30346">
    <property type="entry name" value="TRANSCRIPTIONAL DUAL REGULATOR HCAR-RELATED"/>
    <property type="match status" value="1"/>
</dbReference>
<comment type="similarity">
    <text evidence="1">Belongs to the LysR transcriptional regulatory family.</text>
</comment>